<organism evidence="1 2">
    <name type="scientific">Anthostomella pinea</name>
    <dbReference type="NCBI Taxonomy" id="933095"/>
    <lineage>
        <taxon>Eukaryota</taxon>
        <taxon>Fungi</taxon>
        <taxon>Dikarya</taxon>
        <taxon>Ascomycota</taxon>
        <taxon>Pezizomycotina</taxon>
        <taxon>Sordariomycetes</taxon>
        <taxon>Xylariomycetidae</taxon>
        <taxon>Xylariales</taxon>
        <taxon>Xylariaceae</taxon>
        <taxon>Anthostomella</taxon>
    </lineage>
</organism>
<sequence>MATAHQLQISTREGEEKLAVDILYRVRKHFLRRPFEVYPLAPANRRLWNALRIELYIADIQYAKVNGHETALHWSITNGLIDQSDMLIDLAQRFWPDYINARDMDDSTALHIAA</sequence>
<dbReference type="Proteomes" id="UP001295740">
    <property type="component" value="Unassembled WGS sequence"/>
</dbReference>
<protein>
    <submittedName>
        <fullName evidence="1">Uu.00g055510.m01.CDS01</fullName>
    </submittedName>
</protein>
<gene>
    <name evidence="1" type="ORF">KHLLAP_LOCUS13004</name>
</gene>
<reference evidence="1" key="1">
    <citation type="submission" date="2023-10" db="EMBL/GenBank/DDBJ databases">
        <authorList>
            <person name="Hackl T."/>
        </authorList>
    </citation>
    <scope>NUCLEOTIDE SEQUENCE</scope>
</reference>
<dbReference type="EMBL" id="CAUWAG010000019">
    <property type="protein sequence ID" value="CAJ2512536.1"/>
    <property type="molecule type" value="Genomic_DNA"/>
</dbReference>
<dbReference type="Gene3D" id="1.25.40.20">
    <property type="entry name" value="Ankyrin repeat-containing domain"/>
    <property type="match status" value="1"/>
</dbReference>
<accession>A0AAI8VR43</accession>
<evidence type="ECO:0000313" key="2">
    <source>
        <dbReference type="Proteomes" id="UP001295740"/>
    </source>
</evidence>
<name>A0AAI8VR43_9PEZI</name>
<dbReference type="AlphaFoldDB" id="A0AAI8VR43"/>
<keyword evidence="2" id="KW-1185">Reference proteome</keyword>
<dbReference type="SUPFAM" id="SSF48403">
    <property type="entry name" value="Ankyrin repeat"/>
    <property type="match status" value="1"/>
</dbReference>
<proteinExistence type="predicted"/>
<comment type="caution">
    <text evidence="1">The sequence shown here is derived from an EMBL/GenBank/DDBJ whole genome shotgun (WGS) entry which is preliminary data.</text>
</comment>
<evidence type="ECO:0000313" key="1">
    <source>
        <dbReference type="EMBL" id="CAJ2512536.1"/>
    </source>
</evidence>
<dbReference type="InterPro" id="IPR036770">
    <property type="entry name" value="Ankyrin_rpt-contain_sf"/>
</dbReference>